<keyword evidence="8" id="KW-1133">Transmembrane helix</keyword>
<dbReference type="InterPro" id="IPR002401">
    <property type="entry name" value="Cyt_P450_E_grp-I"/>
</dbReference>
<feature type="transmembrane region" description="Helical" evidence="8">
    <location>
        <begin position="29"/>
        <end position="51"/>
    </location>
</feature>
<proteinExistence type="inferred from homology"/>
<comment type="cofactor">
    <cofactor evidence="1">
        <name>heme</name>
        <dbReference type="ChEBI" id="CHEBI:30413"/>
    </cofactor>
</comment>
<evidence type="ECO:0000313" key="9">
    <source>
        <dbReference type="EMBL" id="KAK5061709.1"/>
    </source>
</evidence>
<reference evidence="9 10" key="1">
    <citation type="submission" date="2023-08" db="EMBL/GenBank/DDBJ databases">
        <title>Black Yeasts Isolated from many extreme environments.</title>
        <authorList>
            <person name="Coleine C."/>
            <person name="Stajich J.E."/>
            <person name="Selbmann L."/>
        </authorList>
    </citation>
    <scope>NUCLEOTIDE SEQUENCE [LARGE SCALE GENOMIC DNA]</scope>
    <source>
        <strain evidence="9 10">CCFEE 6328</strain>
    </source>
</reference>
<dbReference type="Gene3D" id="1.10.630.10">
    <property type="entry name" value="Cytochrome P450"/>
    <property type="match status" value="1"/>
</dbReference>
<keyword evidence="8" id="KW-0472">Membrane</keyword>
<protein>
    <recommendedName>
        <fullName evidence="11">Cytochrome P450</fullName>
    </recommendedName>
</protein>
<evidence type="ECO:0000256" key="4">
    <source>
        <dbReference type="ARBA" id="ARBA00023002"/>
    </source>
</evidence>
<dbReference type="PANTHER" id="PTHR24305">
    <property type="entry name" value="CYTOCHROME P450"/>
    <property type="match status" value="1"/>
</dbReference>
<comment type="similarity">
    <text evidence="2 6">Belongs to the cytochrome P450 family.</text>
</comment>
<keyword evidence="10" id="KW-1185">Reference proteome</keyword>
<keyword evidence="5 6" id="KW-0408">Iron</keyword>
<dbReference type="InterPro" id="IPR050121">
    <property type="entry name" value="Cytochrome_P450_monoxygenase"/>
</dbReference>
<dbReference type="EMBL" id="JAVRRF010000009">
    <property type="protein sequence ID" value="KAK5061709.1"/>
    <property type="molecule type" value="Genomic_DNA"/>
</dbReference>
<keyword evidence="6" id="KW-0349">Heme</keyword>
<comment type="caution">
    <text evidence="9">The sequence shown here is derived from an EMBL/GenBank/DDBJ whole genome shotgun (WGS) entry which is preliminary data.</text>
</comment>
<keyword evidence="8" id="KW-0812">Transmembrane</keyword>
<accession>A0ABR0JCN7</accession>
<evidence type="ECO:0000256" key="6">
    <source>
        <dbReference type="RuleBase" id="RU000461"/>
    </source>
</evidence>
<dbReference type="InterPro" id="IPR036396">
    <property type="entry name" value="Cyt_P450_sf"/>
</dbReference>
<evidence type="ECO:0000256" key="5">
    <source>
        <dbReference type="ARBA" id="ARBA00023004"/>
    </source>
</evidence>
<evidence type="ECO:0000256" key="8">
    <source>
        <dbReference type="SAM" id="Phobius"/>
    </source>
</evidence>
<evidence type="ECO:0000256" key="2">
    <source>
        <dbReference type="ARBA" id="ARBA00010617"/>
    </source>
</evidence>
<evidence type="ECO:0000313" key="10">
    <source>
        <dbReference type="Proteomes" id="UP001345691"/>
    </source>
</evidence>
<keyword evidence="6" id="KW-0503">Monooxygenase</keyword>
<dbReference type="Pfam" id="PF00067">
    <property type="entry name" value="p450"/>
    <property type="match status" value="1"/>
</dbReference>
<keyword evidence="3 6" id="KW-0479">Metal-binding</keyword>
<evidence type="ECO:0000256" key="1">
    <source>
        <dbReference type="ARBA" id="ARBA00001971"/>
    </source>
</evidence>
<dbReference type="InterPro" id="IPR001128">
    <property type="entry name" value="Cyt_P450"/>
</dbReference>
<organism evidence="9 10">
    <name type="scientific">Exophiala sideris</name>
    <dbReference type="NCBI Taxonomy" id="1016849"/>
    <lineage>
        <taxon>Eukaryota</taxon>
        <taxon>Fungi</taxon>
        <taxon>Dikarya</taxon>
        <taxon>Ascomycota</taxon>
        <taxon>Pezizomycotina</taxon>
        <taxon>Eurotiomycetes</taxon>
        <taxon>Chaetothyriomycetidae</taxon>
        <taxon>Chaetothyriales</taxon>
        <taxon>Herpotrichiellaceae</taxon>
        <taxon>Exophiala</taxon>
    </lineage>
</organism>
<feature type="region of interest" description="Disordered" evidence="7">
    <location>
        <begin position="266"/>
        <end position="285"/>
    </location>
</feature>
<dbReference type="PRINTS" id="PR00385">
    <property type="entry name" value="P450"/>
</dbReference>
<evidence type="ECO:0000256" key="7">
    <source>
        <dbReference type="SAM" id="MobiDB-lite"/>
    </source>
</evidence>
<dbReference type="PANTHER" id="PTHR24305:SF166">
    <property type="entry name" value="CYTOCHROME P450 12A4, MITOCHONDRIAL-RELATED"/>
    <property type="match status" value="1"/>
</dbReference>
<name>A0ABR0JCN7_9EURO</name>
<dbReference type="PRINTS" id="PR00463">
    <property type="entry name" value="EP450I"/>
</dbReference>
<sequence length="535" mass="59336">MALTFAATLLGAACVAHFGLQYNFLYQPAIFLTLTLSIQLVLLTWWLAYLAPRLSPLRRFPLASQGSWWKTFLLEPTPTDLQRFMDETPNDGLIRYFGVFHGERLLLTKPQATKDMMLLQPYNFNKIPVSKKLIGQLTGRGLLVVDQDEHKSLEKEIGIASGERSATLPTVDVDGWMMRATLDIIAATGFGVKVNAIQAPDSALATVLPLSNSTSPQASFYRLLGFLLPEWLYFRLPMARRYEVDQVVNALHDATMPLIRSRKAEFSQQKALDPEAEDGDTKSTSRDFAETDVITTLLRFPQQLSDKELLAQSMSILLAGQDTTSVATTWALYLMAHHPQIQSRLRQEVRSNLPSPAATDGSVDASLVESLPYLAAVCSETLRLFPPAPILRREVVKAGTSILGEHIPVGTQVITSIWGTHRTRHIWGPDVLAFKPERFLRYTEDGKAKFDSHGGLQGEAATYCFLPFGAGVRSCIGERFARGEFAILLAALVGKFEWTLIDPKAKFGEDVKVNFGLVLKPDGGLFLHASKVEGW</sequence>
<evidence type="ECO:0000256" key="3">
    <source>
        <dbReference type="ARBA" id="ARBA00022723"/>
    </source>
</evidence>
<dbReference type="SUPFAM" id="SSF48264">
    <property type="entry name" value="Cytochrome P450"/>
    <property type="match status" value="1"/>
</dbReference>
<dbReference type="PROSITE" id="PS00086">
    <property type="entry name" value="CYTOCHROME_P450"/>
    <property type="match status" value="1"/>
</dbReference>
<keyword evidence="4 6" id="KW-0560">Oxidoreductase</keyword>
<evidence type="ECO:0008006" key="11">
    <source>
        <dbReference type="Google" id="ProtNLM"/>
    </source>
</evidence>
<dbReference type="InterPro" id="IPR017972">
    <property type="entry name" value="Cyt_P450_CS"/>
</dbReference>
<dbReference type="Proteomes" id="UP001345691">
    <property type="component" value="Unassembled WGS sequence"/>
</dbReference>
<gene>
    <name evidence="9" type="ORF">LTR69_004891</name>
</gene>